<keyword evidence="4" id="KW-1185">Reference proteome</keyword>
<dbReference type="GO" id="GO:0016620">
    <property type="term" value="F:oxidoreductase activity, acting on the aldehyde or oxo group of donors, NAD or NADP as acceptor"/>
    <property type="evidence" value="ECO:0007669"/>
    <property type="project" value="InterPro"/>
</dbReference>
<reference evidence="3" key="2">
    <citation type="submission" date="2020-09" db="EMBL/GenBank/DDBJ databases">
        <authorList>
            <person name="Sun Q."/>
            <person name="Ohkuma M."/>
        </authorList>
    </citation>
    <scope>NUCLEOTIDE SEQUENCE</scope>
    <source>
        <strain evidence="3">JCM 3276</strain>
    </source>
</reference>
<comment type="caution">
    <text evidence="3">The sequence shown here is derived from an EMBL/GenBank/DDBJ whole genome shotgun (WGS) entry which is preliminary data.</text>
</comment>
<gene>
    <name evidence="3" type="primary">gabD</name>
    <name evidence="3" type="ORF">GCM10010171_25860</name>
</gene>
<dbReference type="InterPro" id="IPR015590">
    <property type="entry name" value="Aldehyde_DH_dom"/>
</dbReference>
<dbReference type="InterPro" id="IPR016161">
    <property type="entry name" value="Ald_DH/histidinol_DH"/>
</dbReference>
<dbReference type="SUPFAM" id="SSF53720">
    <property type="entry name" value="ALDH-like"/>
    <property type="match status" value="1"/>
</dbReference>
<dbReference type="Gene3D" id="3.40.605.10">
    <property type="entry name" value="Aldehyde Dehydrogenase, Chain A, domain 1"/>
    <property type="match status" value="1"/>
</dbReference>
<dbReference type="InterPro" id="IPR016163">
    <property type="entry name" value="Ald_DH_C"/>
</dbReference>
<evidence type="ECO:0000256" key="1">
    <source>
        <dbReference type="ARBA" id="ARBA00023002"/>
    </source>
</evidence>
<dbReference type="Pfam" id="PF00171">
    <property type="entry name" value="Aldedh"/>
    <property type="match status" value="1"/>
</dbReference>
<accession>A0A918GGC4</accession>
<evidence type="ECO:0000259" key="2">
    <source>
        <dbReference type="Pfam" id="PF00171"/>
    </source>
</evidence>
<dbReference type="EMBL" id="BMRB01000002">
    <property type="protein sequence ID" value="GGS30941.1"/>
    <property type="molecule type" value="Genomic_DNA"/>
</dbReference>
<protein>
    <submittedName>
        <fullName evidence="3">Succinate-semialdehyde dehydrogenase</fullName>
    </submittedName>
</protein>
<dbReference type="AlphaFoldDB" id="A0A918GGC4"/>
<keyword evidence="1" id="KW-0560">Oxidoreductase</keyword>
<sequence length="438" mass="45037">MAVTELMPHTEPYQVVDRAERAFPAWAATVPAERGARLHRAADAMAARLDDLAEANHADTGRPRDEARASVEAGIGTLRQYAELGPLHRGRALQGGWNATDLMIPQPRGVVVALTPWNDPVPVACGLLGAALVTGNTAVHKPSERACRTGALLAELLAEALPEDVVQTVFGAGEVGAALAANPHVAVVAHVGSTHTGRSIAMAAAATGAKALLENGGNDAAIVDCDVDPAWAAAQVALGAYANGGQVCTSVERVFVHQDVAAPFLDALVKEAERWNDTLCPLVDANHRAGVHRQVTDAVSAGATLATGGTLPSGAGSWYPATVLTDCTPVMSVMTEETFGPVAPVMVVPDFAEGLALAAEDRHGLAASVFTADMANAQRAWRTLDVGTVKVNAVFGGAPGGAAQPRRLSGTGFGYGPELLDEMTTTKVVHLSPPGGAP</sequence>
<dbReference type="Gene3D" id="3.40.309.10">
    <property type="entry name" value="Aldehyde Dehydrogenase, Chain A, domain 2"/>
    <property type="match status" value="1"/>
</dbReference>
<feature type="domain" description="Aldehyde dehydrogenase" evidence="2">
    <location>
        <begin position="14"/>
        <end position="429"/>
    </location>
</feature>
<dbReference type="CDD" id="cd07078">
    <property type="entry name" value="ALDH"/>
    <property type="match status" value="1"/>
</dbReference>
<dbReference type="InterPro" id="IPR016162">
    <property type="entry name" value="Ald_DH_N"/>
</dbReference>
<dbReference type="RefSeq" id="WP_189210646.1">
    <property type="nucleotide sequence ID" value="NZ_BMRB01000002.1"/>
</dbReference>
<name>A0A918GGC4_9PSEU</name>
<dbReference type="PANTHER" id="PTHR11699">
    <property type="entry name" value="ALDEHYDE DEHYDROGENASE-RELATED"/>
    <property type="match status" value="1"/>
</dbReference>
<organism evidence="3 4">
    <name type="scientific">Actinokineospora fastidiosa</name>
    <dbReference type="NCBI Taxonomy" id="1816"/>
    <lineage>
        <taxon>Bacteria</taxon>
        <taxon>Bacillati</taxon>
        <taxon>Actinomycetota</taxon>
        <taxon>Actinomycetes</taxon>
        <taxon>Pseudonocardiales</taxon>
        <taxon>Pseudonocardiaceae</taxon>
        <taxon>Actinokineospora</taxon>
    </lineage>
</organism>
<evidence type="ECO:0000313" key="3">
    <source>
        <dbReference type="EMBL" id="GGS30941.1"/>
    </source>
</evidence>
<dbReference type="Proteomes" id="UP000660680">
    <property type="component" value="Unassembled WGS sequence"/>
</dbReference>
<proteinExistence type="predicted"/>
<evidence type="ECO:0000313" key="4">
    <source>
        <dbReference type="Proteomes" id="UP000660680"/>
    </source>
</evidence>
<reference evidence="3" key="1">
    <citation type="journal article" date="2014" name="Int. J. Syst. Evol. Microbiol.">
        <title>Complete genome sequence of Corynebacterium casei LMG S-19264T (=DSM 44701T), isolated from a smear-ripened cheese.</title>
        <authorList>
            <consortium name="US DOE Joint Genome Institute (JGI-PGF)"/>
            <person name="Walter F."/>
            <person name="Albersmeier A."/>
            <person name="Kalinowski J."/>
            <person name="Ruckert C."/>
        </authorList>
    </citation>
    <scope>NUCLEOTIDE SEQUENCE</scope>
    <source>
        <strain evidence="3">JCM 3276</strain>
    </source>
</reference>